<dbReference type="Proteomes" id="UP001500902">
    <property type="component" value="Unassembled WGS sequence"/>
</dbReference>
<feature type="chain" id="PRO_5045785971" evidence="1">
    <location>
        <begin position="27"/>
        <end position="550"/>
    </location>
</feature>
<dbReference type="PROSITE" id="PS51257">
    <property type="entry name" value="PROKAR_LIPOPROTEIN"/>
    <property type="match status" value="1"/>
</dbReference>
<dbReference type="SUPFAM" id="SSF53850">
    <property type="entry name" value="Periplasmic binding protein-like II"/>
    <property type="match status" value="1"/>
</dbReference>
<dbReference type="InterPro" id="IPR039424">
    <property type="entry name" value="SBP_5"/>
</dbReference>
<keyword evidence="4" id="KW-1185">Reference proteome</keyword>
<gene>
    <name evidence="3" type="ORF">GCM10022224_002850</name>
</gene>
<evidence type="ECO:0000259" key="2">
    <source>
        <dbReference type="Pfam" id="PF00496"/>
    </source>
</evidence>
<dbReference type="EMBL" id="BAAAZP010000004">
    <property type="protein sequence ID" value="GAA3643831.1"/>
    <property type="molecule type" value="Genomic_DNA"/>
</dbReference>
<evidence type="ECO:0000313" key="4">
    <source>
        <dbReference type="Proteomes" id="UP001500902"/>
    </source>
</evidence>
<dbReference type="Gene3D" id="3.90.76.10">
    <property type="entry name" value="Dipeptide-binding Protein, Domain 1"/>
    <property type="match status" value="1"/>
</dbReference>
<dbReference type="RefSeq" id="WP_344872066.1">
    <property type="nucleotide sequence ID" value="NZ_BAAAZP010000004.1"/>
</dbReference>
<protein>
    <submittedName>
        <fullName evidence="3">ABC transporter substrate-binding protein</fullName>
    </submittedName>
</protein>
<dbReference type="PIRSF" id="PIRSF002741">
    <property type="entry name" value="MppA"/>
    <property type="match status" value="1"/>
</dbReference>
<sequence length="550" mass="60580">MRRRTLAGIAAASVVLLAGCTGTEGAARDTPAADGMIGFLDYGDFGGGAEPQANYNPYLDATRLGATDYLFERLMLFNTYACAPQPWLATAYEWTDPRTLAFTIRQGVKWTDGQPFTAKDVAFSYNLIKQHEALDTQGLGRYLEAVDATADTVTMRFKSAGASVFTLAVNVPVVPEHIWSKVPDPVTFVNADNPVGTGPFTVKAMNRQQLTIARNPGYWQADKVKVQEIRFHKADAQGAVEQLKLSRGSYDHNAMFVPDIKKAFVDRDPKNNHYWYPPGGTISFYMNLTKPPFDDVAFRKALTTAFDHRTIIDKAQLGYVKQASQTGLVVPGQEAWLPQGVQDQGRIGYDQSAADAALTAAGYRKDAEGHRLGKDGKPLAFTFKTPSGWTDWMSAAQIIVKNLQALGFDVDLETPTPETYERDRAIGSYDTLFGVHGGSCNMFRNFSEPLSADQSAPVGKKALSNFVRWNDEQTEGLLEELRVATDETAQKQAVAGLSKIMVDEVPMIPIWYGAKWFQYRTSKAVGWPNERDTYAGPGDNLLIVTHLKPA</sequence>
<proteinExistence type="predicted"/>
<dbReference type="InterPro" id="IPR030678">
    <property type="entry name" value="Peptide/Ni-bd"/>
</dbReference>
<comment type="caution">
    <text evidence="3">The sequence shown here is derived from an EMBL/GenBank/DDBJ whole genome shotgun (WGS) entry which is preliminary data.</text>
</comment>
<reference evidence="4" key="1">
    <citation type="journal article" date="2019" name="Int. J. Syst. Evol. Microbiol.">
        <title>The Global Catalogue of Microorganisms (GCM) 10K type strain sequencing project: providing services to taxonomists for standard genome sequencing and annotation.</title>
        <authorList>
            <consortium name="The Broad Institute Genomics Platform"/>
            <consortium name="The Broad Institute Genome Sequencing Center for Infectious Disease"/>
            <person name="Wu L."/>
            <person name="Ma J."/>
        </authorList>
    </citation>
    <scope>NUCLEOTIDE SEQUENCE [LARGE SCALE GENOMIC DNA]</scope>
    <source>
        <strain evidence="4">JCM 16904</strain>
    </source>
</reference>
<evidence type="ECO:0000256" key="1">
    <source>
        <dbReference type="SAM" id="SignalP"/>
    </source>
</evidence>
<keyword evidence="1" id="KW-0732">Signal</keyword>
<feature type="domain" description="Solute-binding protein family 5" evidence="2">
    <location>
        <begin position="84"/>
        <end position="451"/>
    </location>
</feature>
<name>A0ABP7AZX0_9ACTN</name>
<evidence type="ECO:0000313" key="3">
    <source>
        <dbReference type="EMBL" id="GAA3643831.1"/>
    </source>
</evidence>
<accession>A0ABP7AZX0</accession>
<dbReference type="Pfam" id="PF00496">
    <property type="entry name" value="SBP_bac_5"/>
    <property type="match status" value="1"/>
</dbReference>
<feature type="signal peptide" evidence="1">
    <location>
        <begin position="1"/>
        <end position="26"/>
    </location>
</feature>
<dbReference type="InterPro" id="IPR000914">
    <property type="entry name" value="SBP_5_dom"/>
</dbReference>
<organism evidence="3 4">
    <name type="scientific">Nonomuraea antimicrobica</name>
    <dbReference type="NCBI Taxonomy" id="561173"/>
    <lineage>
        <taxon>Bacteria</taxon>
        <taxon>Bacillati</taxon>
        <taxon>Actinomycetota</taxon>
        <taxon>Actinomycetes</taxon>
        <taxon>Streptosporangiales</taxon>
        <taxon>Streptosporangiaceae</taxon>
        <taxon>Nonomuraea</taxon>
    </lineage>
</organism>
<dbReference type="Gene3D" id="3.10.105.10">
    <property type="entry name" value="Dipeptide-binding Protein, Domain 3"/>
    <property type="match status" value="1"/>
</dbReference>
<dbReference type="CDD" id="cd08509">
    <property type="entry name" value="PBP2_TmCBP_oligosaccharides_like"/>
    <property type="match status" value="1"/>
</dbReference>
<dbReference type="Gene3D" id="3.40.190.10">
    <property type="entry name" value="Periplasmic binding protein-like II"/>
    <property type="match status" value="1"/>
</dbReference>
<dbReference type="PANTHER" id="PTHR30290">
    <property type="entry name" value="PERIPLASMIC BINDING COMPONENT OF ABC TRANSPORTER"/>
    <property type="match status" value="1"/>
</dbReference>